<dbReference type="KEGG" id="cint:HZF06_18345"/>
<evidence type="ECO:0000256" key="7">
    <source>
        <dbReference type="SAM" id="Phobius"/>
    </source>
</evidence>
<keyword evidence="6 7" id="KW-0472">Membrane</keyword>
<feature type="transmembrane region" description="Helical" evidence="7">
    <location>
        <begin position="43"/>
        <end position="66"/>
    </location>
</feature>
<dbReference type="Proteomes" id="UP000512286">
    <property type="component" value="Chromosome"/>
</dbReference>
<gene>
    <name evidence="8" type="ORF">HZF06_18345</name>
</gene>
<evidence type="ECO:0000313" key="9">
    <source>
        <dbReference type="Proteomes" id="UP000512286"/>
    </source>
</evidence>
<organism evidence="8 9">
    <name type="scientific">Clostridium intestinale</name>
    <dbReference type="NCBI Taxonomy" id="36845"/>
    <lineage>
        <taxon>Bacteria</taxon>
        <taxon>Bacillati</taxon>
        <taxon>Bacillota</taxon>
        <taxon>Clostridia</taxon>
        <taxon>Eubacteriales</taxon>
        <taxon>Clostridiaceae</taxon>
        <taxon>Clostridium</taxon>
    </lineage>
</organism>
<sequence length="67" mass="7045">MDILINVGLSFLFGIVGIAIMLIGYVLFDKVIKADFDKELENGNIAVAIVVAGVLIAIGIIVSQVIA</sequence>
<dbReference type="RefSeq" id="WP_181601266.1">
    <property type="nucleotide sequence ID" value="NZ_CP059378.1"/>
</dbReference>
<evidence type="ECO:0000313" key="8">
    <source>
        <dbReference type="EMBL" id="QLY79024.1"/>
    </source>
</evidence>
<dbReference type="Pfam" id="PF03994">
    <property type="entry name" value="DUF350"/>
    <property type="match status" value="1"/>
</dbReference>
<dbReference type="GO" id="GO:0005886">
    <property type="term" value="C:plasma membrane"/>
    <property type="evidence" value="ECO:0007669"/>
    <property type="project" value="UniProtKB-SubCell"/>
</dbReference>
<reference evidence="8 9" key="1">
    <citation type="submission" date="2020-07" db="EMBL/GenBank/DDBJ databases">
        <title>Electron transfer.</title>
        <authorList>
            <person name="Huang L."/>
            <person name="Liu X."/>
            <person name="Zhou S."/>
        </authorList>
    </citation>
    <scope>NUCLEOTIDE SEQUENCE [LARGE SCALE GENOMIC DNA]</scope>
    <source>
        <strain evidence="8 9">Lx1</strain>
    </source>
</reference>
<evidence type="ECO:0000256" key="2">
    <source>
        <dbReference type="ARBA" id="ARBA00005779"/>
    </source>
</evidence>
<dbReference type="EMBL" id="CP059378">
    <property type="protein sequence ID" value="QLY79024.1"/>
    <property type="molecule type" value="Genomic_DNA"/>
</dbReference>
<keyword evidence="3" id="KW-1003">Cell membrane</keyword>
<name>A0A7D7AC99_9CLOT</name>
<evidence type="ECO:0000256" key="3">
    <source>
        <dbReference type="ARBA" id="ARBA00022475"/>
    </source>
</evidence>
<proteinExistence type="inferred from homology"/>
<keyword evidence="4 7" id="KW-0812">Transmembrane</keyword>
<protein>
    <submittedName>
        <fullName evidence="8">DUF350 domain-containing protein</fullName>
    </submittedName>
</protein>
<feature type="transmembrane region" description="Helical" evidence="7">
    <location>
        <begin position="7"/>
        <end position="28"/>
    </location>
</feature>
<dbReference type="AlphaFoldDB" id="A0A7D7AC99"/>
<dbReference type="InterPro" id="IPR007140">
    <property type="entry name" value="DUF350"/>
</dbReference>
<accession>A0A7D7AC99</accession>
<evidence type="ECO:0000256" key="4">
    <source>
        <dbReference type="ARBA" id="ARBA00022692"/>
    </source>
</evidence>
<evidence type="ECO:0000256" key="1">
    <source>
        <dbReference type="ARBA" id="ARBA00004651"/>
    </source>
</evidence>
<keyword evidence="5 7" id="KW-1133">Transmembrane helix</keyword>
<evidence type="ECO:0000256" key="6">
    <source>
        <dbReference type="ARBA" id="ARBA00023136"/>
    </source>
</evidence>
<comment type="similarity">
    <text evidence="2">Belongs to the UPF0719 family.</text>
</comment>
<comment type="subcellular location">
    <subcellularLocation>
        <location evidence="1">Cell membrane</location>
        <topology evidence="1">Multi-pass membrane protein</topology>
    </subcellularLocation>
</comment>
<evidence type="ECO:0000256" key="5">
    <source>
        <dbReference type="ARBA" id="ARBA00022989"/>
    </source>
</evidence>